<evidence type="ECO:0000313" key="2">
    <source>
        <dbReference type="Proteomes" id="UP000295382"/>
    </source>
</evidence>
<dbReference type="AlphaFoldDB" id="A0A4R3HPC8"/>
<keyword evidence="2" id="KW-1185">Reference proteome</keyword>
<gene>
    <name evidence="1" type="ORF">EDC30_11931</name>
</gene>
<evidence type="ECO:0000313" key="1">
    <source>
        <dbReference type="EMBL" id="TCS32920.1"/>
    </source>
</evidence>
<name>A0A4R3HPC8_PAULE</name>
<organism evidence="1 2">
    <name type="scientific">Paucimonas lemoignei</name>
    <name type="common">Pseudomonas lemoignei</name>
    <dbReference type="NCBI Taxonomy" id="29443"/>
    <lineage>
        <taxon>Bacteria</taxon>
        <taxon>Pseudomonadati</taxon>
        <taxon>Pseudomonadota</taxon>
        <taxon>Betaproteobacteria</taxon>
        <taxon>Burkholderiales</taxon>
        <taxon>Burkholderiaceae</taxon>
        <taxon>Paucimonas</taxon>
    </lineage>
</organism>
<reference evidence="1 2" key="1">
    <citation type="submission" date="2019-03" db="EMBL/GenBank/DDBJ databases">
        <title>Genomic Encyclopedia of Type Strains, Phase IV (KMG-IV): sequencing the most valuable type-strain genomes for metagenomic binning, comparative biology and taxonomic classification.</title>
        <authorList>
            <person name="Goeker M."/>
        </authorList>
    </citation>
    <scope>NUCLEOTIDE SEQUENCE [LARGE SCALE GENOMIC DNA]</scope>
    <source>
        <strain evidence="1 2">DSM 7445</strain>
    </source>
</reference>
<comment type="caution">
    <text evidence="1">The sequence shown here is derived from an EMBL/GenBank/DDBJ whole genome shotgun (WGS) entry which is preliminary data.</text>
</comment>
<dbReference type="Proteomes" id="UP000295382">
    <property type="component" value="Unassembled WGS sequence"/>
</dbReference>
<proteinExistence type="predicted"/>
<sequence>MTLIAHEKLISFARAENGAIVSIEEVPRGLACKCTCLACKRTMVARKGEIRAWSFAHQVNEKVQCDWAAETAIHFAMKEIIAEQRQIFIPDLRVTVSKKTSRGELLQSSAVIPGRLINLESVELEYSVHPIRPDVVAISQGKRLFIEVKVTHGVDDEKLRHIRKIGASVIQIDLSKANRTVDRDYLKELLLTAVAEKSWIFHRKRGVYETKLLESLEQDVQQREQEYLQRQVKTVGITVLNTAELGTAASLMQDDFFMPDGAVMCFRFESGGEAFLKRSSNHEYLIEFVKAEEVRDALICASGLSIAGKPSVLCVSQHSLVHVIPLLNKLAIATTNRSKNEYLRYRYGDQ</sequence>
<accession>A0A4R3HPC8</accession>
<dbReference type="OrthoDB" id="9134102at2"/>
<dbReference type="EMBL" id="SLZQ01000019">
    <property type="protein sequence ID" value="TCS32920.1"/>
    <property type="molecule type" value="Genomic_DNA"/>
</dbReference>
<protein>
    <submittedName>
        <fullName evidence="1">Competence protein CoiA-like protein</fullName>
    </submittedName>
</protein>